<reference evidence="1" key="1">
    <citation type="journal article" date="2022" name="bioRxiv">
        <title>Sequencing and chromosome-scale assembly of the giantPleurodeles waltlgenome.</title>
        <authorList>
            <person name="Brown T."/>
            <person name="Elewa A."/>
            <person name="Iarovenko S."/>
            <person name="Subramanian E."/>
            <person name="Araus A.J."/>
            <person name="Petzold A."/>
            <person name="Susuki M."/>
            <person name="Suzuki K.-i.T."/>
            <person name="Hayashi T."/>
            <person name="Toyoda A."/>
            <person name="Oliveira C."/>
            <person name="Osipova E."/>
            <person name="Leigh N.D."/>
            <person name="Simon A."/>
            <person name="Yun M.H."/>
        </authorList>
    </citation>
    <scope>NUCLEOTIDE SEQUENCE</scope>
    <source>
        <strain evidence="1">20211129_DDA</strain>
        <tissue evidence="1">Liver</tissue>
    </source>
</reference>
<dbReference type="AlphaFoldDB" id="A0AAV7RB78"/>
<organism evidence="1 2">
    <name type="scientific">Pleurodeles waltl</name>
    <name type="common">Iberian ribbed newt</name>
    <dbReference type="NCBI Taxonomy" id="8319"/>
    <lineage>
        <taxon>Eukaryota</taxon>
        <taxon>Metazoa</taxon>
        <taxon>Chordata</taxon>
        <taxon>Craniata</taxon>
        <taxon>Vertebrata</taxon>
        <taxon>Euteleostomi</taxon>
        <taxon>Amphibia</taxon>
        <taxon>Batrachia</taxon>
        <taxon>Caudata</taxon>
        <taxon>Salamandroidea</taxon>
        <taxon>Salamandridae</taxon>
        <taxon>Pleurodelinae</taxon>
        <taxon>Pleurodeles</taxon>
    </lineage>
</organism>
<name>A0AAV7RB78_PLEWA</name>
<evidence type="ECO:0000313" key="2">
    <source>
        <dbReference type="Proteomes" id="UP001066276"/>
    </source>
</evidence>
<evidence type="ECO:0000313" key="1">
    <source>
        <dbReference type="EMBL" id="KAJ1148108.1"/>
    </source>
</evidence>
<dbReference type="EMBL" id="JANPWB010000009">
    <property type="protein sequence ID" value="KAJ1148108.1"/>
    <property type="molecule type" value="Genomic_DNA"/>
</dbReference>
<protein>
    <submittedName>
        <fullName evidence="1">Uncharacterized protein</fullName>
    </submittedName>
</protein>
<comment type="caution">
    <text evidence="1">The sequence shown here is derived from an EMBL/GenBank/DDBJ whole genome shotgun (WGS) entry which is preliminary data.</text>
</comment>
<gene>
    <name evidence="1" type="ORF">NDU88_000948</name>
</gene>
<dbReference type="Proteomes" id="UP001066276">
    <property type="component" value="Chromosome 5"/>
</dbReference>
<proteinExistence type="predicted"/>
<sequence>MQEHIRASCDKEVRARLRAECPRPDLEGKVTDTPDIDPTMVTFMKKWAKDPKKGLDRAWRSCQDKLLDLAGPLTKILEVAFISKESNTPIDPDILVGWAQRSICLLGNANVTISTERRRSILMRIDPQLNELASSEAGQAAQGLLSGCSFH</sequence>
<accession>A0AAV7RB78</accession>
<keyword evidence="2" id="KW-1185">Reference proteome</keyword>